<dbReference type="SUPFAM" id="SSF47762">
    <property type="entry name" value="PAH2 domain"/>
    <property type="match status" value="1"/>
</dbReference>
<dbReference type="RefSeq" id="XP_014159500.1">
    <property type="nucleotide sequence ID" value="XM_014304025.1"/>
</dbReference>
<gene>
    <name evidence="5" type="ORF">SARC_02219</name>
</gene>
<dbReference type="PROSITE" id="PS51477">
    <property type="entry name" value="PAH"/>
    <property type="match status" value="1"/>
</dbReference>
<accession>A0A0L0GBI8</accession>
<dbReference type="GO" id="GO:0006355">
    <property type="term" value="P:regulation of DNA-templated transcription"/>
    <property type="evidence" value="ECO:0007669"/>
    <property type="project" value="InterPro"/>
</dbReference>
<name>A0A0L0GBI8_9EUKA</name>
<feature type="region of interest" description="Disordered" evidence="4">
    <location>
        <begin position="35"/>
        <end position="66"/>
    </location>
</feature>
<feature type="compositionally biased region" description="Basic residues" evidence="4">
    <location>
        <begin position="46"/>
        <end position="57"/>
    </location>
</feature>
<dbReference type="InterPro" id="IPR036600">
    <property type="entry name" value="PAH_sf"/>
</dbReference>
<evidence type="ECO:0000313" key="5">
    <source>
        <dbReference type="EMBL" id="KNC85598.1"/>
    </source>
</evidence>
<dbReference type="Pfam" id="PF02671">
    <property type="entry name" value="PAH"/>
    <property type="match status" value="1"/>
</dbReference>
<sequence>MHEYNTNGGRDFFSPPKPKPVVTFGQLQPKALGIEAATEGTQKPKVNPKSRPLKRKTPNSLFGASNSSETFAGIEAVEANKVPSEAELQGSKPYMTEVKRIKKDQYKNFMLLLLNAKRGKVSAHQLLDQVNQMFGDTPHLLRAFRQFLPPKDLPLWDQRMSTAL</sequence>
<reference evidence="5 6" key="1">
    <citation type="submission" date="2011-02" db="EMBL/GenBank/DDBJ databases">
        <title>The Genome Sequence of Sphaeroforma arctica JP610.</title>
        <authorList>
            <consortium name="The Broad Institute Genome Sequencing Platform"/>
            <person name="Russ C."/>
            <person name="Cuomo C."/>
            <person name="Young S.K."/>
            <person name="Zeng Q."/>
            <person name="Gargeya S."/>
            <person name="Alvarado L."/>
            <person name="Berlin A."/>
            <person name="Chapman S.B."/>
            <person name="Chen Z."/>
            <person name="Freedman E."/>
            <person name="Gellesch M."/>
            <person name="Goldberg J."/>
            <person name="Griggs A."/>
            <person name="Gujja S."/>
            <person name="Heilman E."/>
            <person name="Heiman D."/>
            <person name="Howarth C."/>
            <person name="Mehta T."/>
            <person name="Neiman D."/>
            <person name="Pearson M."/>
            <person name="Roberts A."/>
            <person name="Saif S."/>
            <person name="Shea T."/>
            <person name="Shenoy N."/>
            <person name="Sisk P."/>
            <person name="Stolte C."/>
            <person name="Sykes S."/>
            <person name="White J."/>
            <person name="Yandava C."/>
            <person name="Burger G."/>
            <person name="Gray M.W."/>
            <person name="Holland P.W.H."/>
            <person name="King N."/>
            <person name="Lang F.B.F."/>
            <person name="Roger A.J."/>
            <person name="Ruiz-Trillo I."/>
            <person name="Haas B."/>
            <person name="Nusbaum C."/>
            <person name="Birren B."/>
        </authorList>
    </citation>
    <scope>NUCLEOTIDE SEQUENCE [LARGE SCALE GENOMIC DNA]</scope>
    <source>
        <strain evidence="5 6">JP610</strain>
    </source>
</reference>
<keyword evidence="2 3" id="KW-0539">Nucleus</keyword>
<organism evidence="5 6">
    <name type="scientific">Sphaeroforma arctica JP610</name>
    <dbReference type="NCBI Taxonomy" id="667725"/>
    <lineage>
        <taxon>Eukaryota</taxon>
        <taxon>Ichthyosporea</taxon>
        <taxon>Ichthyophonida</taxon>
        <taxon>Sphaeroforma</taxon>
    </lineage>
</organism>
<dbReference type="InterPro" id="IPR003822">
    <property type="entry name" value="PAH"/>
</dbReference>
<proteinExistence type="predicted"/>
<dbReference type="Gene3D" id="1.20.1160.11">
    <property type="entry name" value="Paired amphipathic helix"/>
    <property type="match status" value="1"/>
</dbReference>
<feature type="region of interest" description="Disordered" evidence="4">
    <location>
        <begin position="1"/>
        <end position="20"/>
    </location>
</feature>
<evidence type="ECO:0008006" key="7">
    <source>
        <dbReference type="Google" id="ProtNLM"/>
    </source>
</evidence>
<evidence type="ECO:0000256" key="3">
    <source>
        <dbReference type="PROSITE-ProRule" id="PRU00810"/>
    </source>
</evidence>
<protein>
    <recommendedName>
        <fullName evidence="7">Histone deacetylase interacting domain-containing protein</fullName>
    </recommendedName>
</protein>
<comment type="subcellular location">
    <subcellularLocation>
        <location evidence="1 3">Nucleus</location>
    </subcellularLocation>
</comment>
<dbReference type="GO" id="GO:0005634">
    <property type="term" value="C:nucleus"/>
    <property type="evidence" value="ECO:0007669"/>
    <property type="project" value="UniProtKB-SubCell"/>
</dbReference>
<dbReference type="AlphaFoldDB" id="A0A0L0GBI8"/>
<dbReference type="GeneID" id="25902723"/>
<evidence type="ECO:0000313" key="6">
    <source>
        <dbReference type="Proteomes" id="UP000054560"/>
    </source>
</evidence>
<dbReference type="EMBL" id="KQ241693">
    <property type="protein sequence ID" value="KNC85598.1"/>
    <property type="molecule type" value="Genomic_DNA"/>
</dbReference>
<evidence type="ECO:0000256" key="4">
    <source>
        <dbReference type="SAM" id="MobiDB-lite"/>
    </source>
</evidence>
<dbReference type="Proteomes" id="UP000054560">
    <property type="component" value="Unassembled WGS sequence"/>
</dbReference>
<evidence type="ECO:0000256" key="2">
    <source>
        <dbReference type="ARBA" id="ARBA00023242"/>
    </source>
</evidence>
<evidence type="ECO:0000256" key="1">
    <source>
        <dbReference type="ARBA" id="ARBA00004123"/>
    </source>
</evidence>
<keyword evidence="6" id="KW-1185">Reference proteome</keyword>